<evidence type="ECO:0000313" key="1">
    <source>
        <dbReference type="EMBL" id="MDJ1494810.1"/>
    </source>
</evidence>
<organism evidence="1 2">
    <name type="scientific">Xanthocytophaga flava</name>
    <dbReference type="NCBI Taxonomy" id="3048013"/>
    <lineage>
        <taxon>Bacteria</taxon>
        <taxon>Pseudomonadati</taxon>
        <taxon>Bacteroidota</taxon>
        <taxon>Cytophagia</taxon>
        <taxon>Cytophagales</taxon>
        <taxon>Rhodocytophagaceae</taxon>
        <taxon>Xanthocytophaga</taxon>
    </lineage>
</organism>
<reference evidence="1 2" key="1">
    <citation type="submission" date="2023-05" db="EMBL/GenBank/DDBJ databases">
        <authorList>
            <person name="Zhang X."/>
        </authorList>
    </citation>
    <scope>NUCLEOTIDE SEQUENCE [LARGE SCALE GENOMIC DNA]</scope>
    <source>
        <strain evidence="1 2">DM2B3-1</strain>
    </source>
</reference>
<dbReference type="RefSeq" id="WP_313998276.1">
    <property type="nucleotide sequence ID" value="NZ_JASJOT010000011.1"/>
</dbReference>
<comment type="caution">
    <text evidence="1">The sequence shown here is derived from an EMBL/GenBank/DDBJ whole genome shotgun (WGS) entry which is preliminary data.</text>
</comment>
<dbReference type="Proteomes" id="UP001228581">
    <property type="component" value="Unassembled WGS sequence"/>
</dbReference>
<evidence type="ECO:0000313" key="2">
    <source>
        <dbReference type="Proteomes" id="UP001228581"/>
    </source>
</evidence>
<accession>A0ABT7CP82</accession>
<sequence>MSQVTPVLDLEKIFNYTPNKVSFVRQQEVLQRRNAFVFDSTIEKGRRKFRVNTLRTCLWPEDYKHYVLVFQDTAALNDFIYQEERARLIIYDYYDYPPVPPFKIVLVQSYAYSKFILDQYEKRHRTDLSGEYENVYELLNGQVLAVNLHEEVEESLLFTNMEQYRTYKDKLGSFYEYQPSYPVDYVNLLDKYITTLKEALAIQEDISEYSRENLDLVSWYVFNYAEKGDVYKIAHQLSAYYCEVLLSIYPESQCMMRPYQTNEGVRYVPVVILKDKKEIHIESEVLSTMKYMRKNEFVPGSYWLAV</sequence>
<protein>
    <submittedName>
        <fullName evidence="1">Uncharacterized protein</fullName>
    </submittedName>
</protein>
<dbReference type="EMBL" id="JASJOT010000011">
    <property type="protein sequence ID" value="MDJ1494810.1"/>
    <property type="molecule type" value="Genomic_DNA"/>
</dbReference>
<proteinExistence type="predicted"/>
<name>A0ABT7CP82_9BACT</name>
<gene>
    <name evidence="1" type="ORF">QNI19_17860</name>
</gene>
<keyword evidence="2" id="KW-1185">Reference proteome</keyword>